<evidence type="ECO:0000313" key="3">
    <source>
        <dbReference type="EMBL" id="CBG71585.1"/>
    </source>
</evidence>
<name>C9Z8W0_STRSW</name>
<dbReference type="HOGENOM" id="CLU_1685511_0_0_11"/>
<keyword evidence="2" id="KW-0812">Transmembrane</keyword>
<feature type="region of interest" description="Disordered" evidence="1">
    <location>
        <begin position="32"/>
        <end position="106"/>
    </location>
</feature>
<dbReference type="RefSeq" id="WP_013002191.1">
    <property type="nucleotide sequence ID" value="NC_013929.1"/>
</dbReference>
<gene>
    <name evidence="3" type="ordered locus">SCAB_45221</name>
</gene>
<organism evidence="3 4">
    <name type="scientific">Streptomyces scabiei (strain 87.22)</name>
    <dbReference type="NCBI Taxonomy" id="680198"/>
    <lineage>
        <taxon>Bacteria</taxon>
        <taxon>Bacillati</taxon>
        <taxon>Actinomycetota</taxon>
        <taxon>Actinomycetes</taxon>
        <taxon>Kitasatosporales</taxon>
        <taxon>Streptomycetaceae</taxon>
        <taxon>Streptomyces</taxon>
    </lineage>
</organism>
<keyword evidence="4" id="KW-1185">Reference proteome</keyword>
<dbReference type="AlphaFoldDB" id="C9Z8W0"/>
<dbReference type="GeneID" id="24311557"/>
<evidence type="ECO:0000256" key="1">
    <source>
        <dbReference type="SAM" id="MobiDB-lite"/>
    </source>
</evidence>
<dbReference type="KEGG" id="scb:SCAB_45221"/>
<proteinExistence type="predicted"/>
<dbReference type="Proteomes" id="UP000001444">
    <property type="component" value="Chromosome"/>
</dbReference>
<evidence type="ECO:0000256" key="2">
    <source>
        <dbReference type="SAM" id="Phobius"/>
    </source>
</evidence>
<reference evidence="3 4" key="1">
    <citation type="journal article" date="2010" name="Mol. Plant Microbe Interact.">
        <title>Streptomyces scabies 87-22 contains a coronafacic acid-like biosynthetic cluster that contributes to plant-microbe interactions.</title>
        <authorList>
            <person name="Bignell D.R."/>
            <person name="Seipke R.F."/>
            <person name="Huguet-Tapia J.C."/>
            <person name="Chambers A.H."/>
            <person name="Parry R.J."/>
            <person name="Loria R."/>
        </authorList>
    </citation>
    <scope>NUCLEOTIDE SEQUENCE [LARGE SCALE GENOMIC DNA]</scope>
    <source>
        <strain evidence="3 4">87.22</strain>
    </source>
</reference>
<dbReference type="EMBL" id="FN554889">
    <property type="protein sequence ID" value="CBG71585.1"/>
    <property type="molecule type" value="Genomic_DNA"/>
</dbReference>
<evidence type="ECO:0000313" key="4">
    <source>
        <dbReference type="Proteomes" id="UP000001444"/>
    </source>
</evidence>
<keyword evidence="2" id="KW-1133">Transmembrane helix</keyword>
<keyword evidence="2" id="KW-0472">Membrane</keyword>
<sequence length="140" mass="14116">MAPWLRSTRLTGLVPVTGLLVVLVAGAVPSVHAAEPGPANSRAGSRAGEGRERPGRQEAWPAAPDDTYAPSEDPVPEPDGPGTGTSTGPDTAPPPPAAPPGADNATAEEPVLRVMALGSGLILMGAGLGLAFVGLRIRRY</sequence>
<protein>
    <submittedName>
        <fullName evidence="3">Putative membrane protein</fullName>
    </submittedName>
</protein>
<accession>C9Z8W0</accession>
<feature type="transmembrane region" description="Helical" evidence="2">
    <location>
        <begin position="114"/>
        <end position="135"/>
    </location>
</feature>